<dbReference type="PATRIC" id="fig|1116213.3.peg.20"/>
<dbReference type="EC" id="5.6.2.2" evidence="3"/>
<evidence type="ECO:0000256" key="5">
    <source>
        <dbReference type="ARBA" id="ARBA00023125"/>
    </source>
</evidence>
<evidence type="ECO:0000256" key="7">
    <source>
        <dbReference type="PROSITE-ProRule" id="PRU01384"/>
    </source>
</evidence>
<gene>
    <name evidence="9" type="primary">gyrA</name>
    <name evidence="9" type="ORF">MHM_00220</name>
</gene>
<dbReference type="SUPFAM" id="SSF101904">
    <property type="entry name" value="GyrA/ParC C-terminal domain-like"/>
    <property type="match status" value="1"/>
</dbReference>
<dbReference type="Gene3D" id="1.10.268.10">
    <property type="entry name" value="Topoisomerase, domain 3"/>
    <property type="match status" value="1"/>
</dbReference>
<proteinExistence type="inferred from homology"/>
<feature type="active site" description="O-(5'-phospho-DNA)-tyrosine intermediate" evidence="7">
    <location>
        <position position="135"/>
    </location>
</feature>
<evidence type="ECO:0000256" key="1">
    <source>
        <dbReference type="ARBA" id="ARBA00000185"/>
    </source>
</evidence>
<dbReference type="EMBL" id="HE613254">
    <property type="protein sequence ID" value="CCE66540.1"/>
    <property type="molecule type" value="Genomic_DNA"/>
</dbReference>
<dbReference type="Gene3D" id="3.90.199.10">
    <property type="entry name" value="Topoisomerase II, domain 5"/>
    <property type="match status" value="1"/>
</dbReference>
<dbReference type="SUPFAM" id="SSF56719">
    <property type="entry name" value="Type II DNA topoisomerase"/>
    <property type="match status" value="1"/>
</dbReference>
<dbReference type="HOGENOM" id="CLU_002977_4_1_14"/>
<comment type="catalytic activity">
    <reaction evidence="1 7">
        <text>ATP-dependent breakage, passage and rejoining of double-stranded DNA.</text>
        <dbReference type="EC" id="5.6.2.2"/>
    </reaction>
</comment>
<dbReference type="GO" id="GO:0003677">
    <property type="term" value="F:DNA binding"/>
    <property type="evidence" value="ECO:0007669"/>
    <property type="project" value="UniProtKB-UniRule"/>
</dbReference>
<organism evidence="9">
    <name type="scientific">Candidatus Mycoplasma haematominutum 'Birmingham 1'</name>
    <dbReference type="NCBI Taxonomy" id="1116213"/>
    <lineage>
        <taxon>Bacteria</taxon>
        <taxon>Bacillati</taxon>
        <taxon>Mycoplasmatota</taxon>
        <taxon>Mollicutes</taxon>
        <taxon>Mycoplasmataceae</taxon>
        <taxon>Mycoplasma</taxon>
    </lineage>
</organism>
<dbReference type="OrthoDB" id="9806486at2"/>
<dbReference type="GO" id="GO:0005737">
    <property type="term" value="C:cytoplasm"/>
    <property type="evidence" value="ECO:0007669"/>
    <property type="project" value="TreeGrafter"/>
</dbReference>
<evidence type="ECO:0000259" key="8">
    <source>
        <dbReference type="PROSITE" id="PS52040"/>
    </source>
</evidence>
<dbReference type="InterPro" id="IPR013757">
    <property type="entry name" value="Topo_IIA_A_a_sf"/>
</dbReference>
<protein>
    <recommendedName>
        <fullName evidence="3">DNA topoisomerase (ATP-hydrolyzing)</fullName>
        <ecNumber evidence="3">5.6.2.2</ecNumber>
    </recommendedName>
</protein>
<dbReference type="PANTHER" id="PTHR43493:SF5">
    <property type="entry name" value="DNA GYRASE SUBUNIT A, CHLOROPLASTIC_MITOCHONDRIAL"/>
    <property type="match status" value="1"/>
</dbReference>
<dbReference type="Pfam" id="PF00521">
    <property type="entry name" value="DNA_topoisoIV"/>
    <property type="match status" value="1"/>
</dbReference>
<reference evidence="9" key="2">
    <citation type="submission" date="2011-11" db="EMBL/GenBank/DDBJ databases">
        <authorList>
            <person name="Barker E."/>
        </authorList>
    </citation>
    <scope>NUCLEOTIDE SEQUENCE</scope>
    <source>
        <strain evidence="9">Birmingham 1</strain>
    </source>
</reference>
<keyword evidence="4 7" id="KW-0799">Topoisomerase</keyword>
<evidence type="ECO:0000256" key="3">
    <source>
        <dbReference type="ARBA" id="ARBA00012895"/>
    </source>
</evidence>
<name>G8C2J2_9MOLU</name>
<feature type="domain" description="Topo IIA-type catalytic" evidence="8">
    <location>
        <begin position="47"/>
        <end position="530"/>
    </location>
</feature>
<accession>G8C2J2</accession>
<dbReference type="AlphaFoldDB" id="G8C2J2"/>
<keyword evidence="5 7" id="KW-0238">DNA-binding</keyword>
<keyword evidence="6 7" id="KW-0413">Isomerase</keyword>
<comment type="similarity">
    <text evidence="2">Belongs to the type II topoisomerase GyrA/ParC subunit family.</text>
</comment>
<dbReference type="Pfam" id="PF03989">
    <property type="entry name" value="DNA_gyraseA_C"/>
    <property type="match status" value="2"/>
</dbReference>
<reference evidence="9" key="1">
    <citation type="submission" date="2011-11" db="EMBL/GenBank/DDBJ databases">
        <title>Complete genome sequence of Candidatus Mycoplasma haemominutum.</title>
        <authorList>
            <person name="Barker E.N."/>
            <person name="Darby A.C."/>
            <person name="Helps C.R."/>
            <person name="Peters I.R."/>
            <person name="Hughes M.A."/>
            <person name="Radford A.D."/>
            <person name="Novacco M."/>
            <person name="Boretti F."/>
            <person name="Hofmann-Lehmann R."/>
            <person name="Tasker S."/>
        </authorList>
    </citation>
    <scope>NUCLEOTIDE SEQUENCE</scope>
    <source>
        <strain evidence="9">Birmingham 1</strain>
    </source>
</reference>
<dbReference type="KEGG" id="mhb:MHM_00220"/>
<sequence length="990" mass="113500">MAAKISANLEKILEILPTSKVEGKDIVKEAEQSFLDYSLSVITSRALPDLRDGLKPVHRRILYSAYEEKMFNDSRFKKSAALVGAVMGSYHPHGDSSIYGALVRLCQDFNMRYPLLEGQGNFGSIDGDGPAAMRYTEVKMSKMGEMFLEGIKEECIDFVSNYDGSKEEPKVLPVVVPSILLNGGEGIAVGMASKIPPHNLHEVCDAAIALIDNANMTFEELKKYIKGPDFPTGGTIIRSGRKKNNIDNYLKTGEGTFIIRAQAEINKEEKQIIINSIPFGVKKSQLIKNIAERASEDKSSKKQSKGKTIDLLQRFIRNIRDESNLKEGIRLVIECEKKNTREDDLQIVLNNLYKYTSLQKSYAPNLTLLNDGRPEVWGVLEILKQYLKHQLNMLVKRTKFTLNKLEDRIHILEGRKIVVEDLIQVIKIITESETPEETMQQKYSLSEKQIKDVFDLPLRQLKKIEFQKLVDELEEKYKSRAENKALLESEVLQKEKIKTRLLEIKDAFKDDRRLTEILLDSTSHFKPEDLILKETLITSISEKQYISAFPLDASKEFNTSISQGDELGALPVKGDEIQDLLIASSKDDLLLFSDSGMVYKLKTHQIKVKSDKGWSKKPILIKNLISIGEKSELKIVEALTMRECDYGYVSDGNDKFLFLVTEKGKVKKLKANVLKGVKKNGKKVMRLQEGDKLKFVIKINSDSDIFMSTKEGLSIRCRTEVNEDWAREVQALPLFKSQNPTEFNRLSRDLQLLSNYFTWISVDKNDLSRIIDILKLKMHFQELDSFKKHLYIKIKDLKSQLKISKNKDRNVEISKNISRLENSKLLRELPSQLKQLSLEINGIHEDYGAEVTIQELEDIEKLFDLQRGLLSPENIKIQNKELWNLSEQELLASNTISSELRKKYLREIDNAAQTLRKLQIFQEIKDYSQVDLESNIDKLRGSHKEIKNFIKEERILMGIRAKISEKRSQLKFLKNSNLGYLVSRLEFKKS</sequence>
<dbReference type="InterPro" id="IPR002205">
    <property type="entry name" value="Topo_IIA_dom_A"/>
</dbReference>
<dbReference type="InterPro" id="IPR013760">
    <property type="entry name" value="Topo_IIA-like_dom_sf"/>
</dbReference>
<dbReference type="RefSeq" id="WP_015511405.1">
    <property type="nucleotide sequence ID" value="NC_021007.1"/>
</dbReference>
<evidence type="ECO:0000256" key="4">
    <source>
        <dbReference type="ARBA" id="ARBA00023029"/>
    </source>
</evidence>
<dbReference type="InterPro" id="IPR035516">
    <property type="entry name" value="Gyrase/topoIV_suA_C"/>
</dbReference>
<dbReference type="GO" id="GO:0034335">
    <property type="term" value="F:DNA negative supercoiling activity"/>
    <property type="evidence" value="ECO:0007669"/>
    <property type="project" value="UniProtKB-ARBA"/>
</dbReference>
<dbReference type="GO" id="GO:0005524">
    <property type="term" value="F:ATP binding"/>
    <property type="evidence" value="ECO:0007669"/>
    <property type="project" value="InterPro"/>
</dbReference>
<dbReference type="SMART" id="SM00434">
    <property type="entry name" value="TOP4c"/>
    <property type="match status" value="1"/>
</dbReference>
<dbReference type="PROSITE" id="PS52040">
    <property type="entry name" value="TOPO_IIA"/>
    <property type="match status" value="1"/>
</dbReference>
<evidence type="ECO:0000256" key="6">
    <source>
        <dbReference type="ARBA" id="ARBA00023235"/>
    </source>
</evidence>
<dbReference type="InterPro" id="IPR006691">
    <property type="entry name" value="GyrA/parC_rep"/>
</dbReference>
<dbReference type="Gene3D" id="3.30.1360.40">
    <property type="match status" value="1"/>
</dbReference>
<dbReference type="InterPro" id="IPR050220">
    <property type="entry name" value="Type_II_DNA_Topoisomerases"/>
</dbReference>
<evidence type="ECO:0000313" key="9">
    <source>
        <dbReference type="EMBL" id="CCE66540.1"/>
    </source>
</evidence>
<dbReference type="GO" id="GO:0006265">
    <property type="term" value="P:DNA topological change"/>
    <property type="evidence" value="ECO:0007669"/>
    <property type="project" value="UniProtKB-UniRule"/>
</dbReference>
<dbReference type="InterPro" id="IPR013758">
    <property type="entry name" value="Topo_IIA_A/C_ab"/>
</dbReference>
<dbReference type="CDD" id="cd00187">
    <property type="entry name" value="TOP4c"/>
    <property type="match status" value="1"/>
</dbReference>
<dbReference type="Gene3D" id="2.120.10.90">
    <property type="entry name" value="DNA gyrase/topoisomerase IV, subunit A, C-terminal"/>
    <property type="match status" value="1"/>
</dbReference>
<dbReference type="GO" id="GO:0009330">
    <property type="term" value="C:DNA topoisomerase type II (double strand cut, ATP-hydrolyzing) complex"/>
    <property type="evidence" value="ECO:0007669"/>
    <property type="project" value="TreeGrafter"/>
</dbReference>
<dbReference type="PANTHER" id="PTHR43493">
    <property type="entry name" value="DNA GYRASE/TOPOISOMERASE SUBUNIT A"/>
    <property type="match status" value="1"/>
</dbReference>
<evidence type="ECO:0000256" key="2">
    <source>
        <dbReference type="ARBA" id="ARBA00008263"/>
    </source>
</evidence>